<dbReference type="InterPro" id="IPR013360">
    <property type="entry name" value="Pilus_4_PilW"/>
</dbReference>
<keyword evidence="4" id="KW-1185">Reference proteome</keyword>
<reference evidence="3 4" key="1">
    <citation type="submission" date="2019-11" db="EMBL/GenBank/DDBJ databases">
        <authorList>
            <person name="Zhang X.Y."/>
        </authorList>
    </citation>
    <scope>NUCLEOTIDE SEQUENCE [LARGE SCALE GENOMIC DNA]</scope>
    <source>
        <strain evidence="3 4">C176</strain>
    </source>
</reference>
<dbReference type="Pfam" id="PF13431">
    <property type="entry name" value="TPR_17"/>
    <property type="match status" value="1"/>
</dbReference>
<keyword evidence="1" id="KW-0677">Repeat</keyword>
<protein>
    <submittedName>
        <fullName evidence="3">Type IV pilus biogenesis/stability protein PilW</fullName>
    </submittedName>
</protein>
<dbReference type="SUPFAM" id="SSF48452">
    <property type="entry name" value="TPR-like"/>
    <property type="match status" value="1"/>
</dbReference>
<dbReference type="Gene3D" id="1.25.40.10">
    <property type="entry name" value="Tetratricopeptide repeat domain"/>
    <property type="match status" value="1"/>
</dbReference>
<keyword evidence="2" id="KW-0802">TPR repeat</keyword>
<name>A0A6N7QQ55_9GAMM</name>
<evidence type="ECO:0000313" key="4">
    <source>
        <dbReference type="Proteomes" id="UP000433788"/>
    </source>
</evidence>
<dbReference type="Proteomes" id="UP000433788">
    <property type="component" value="Unassembled WGS sequence"/>
</dbReference>
<evidence type="ECO:0000256" key="1">
    <source>
        <dbReference type="ARBA" id="ARBA00022737"/>
    </source>
</evidence>
<evidence type="ECO:0000256" key="2">
    <source>
        <dbReference type="ARBA" id="ARBA00022803"/>
    </source>
</evidence>
<dbReference type="AlphaFoldDB" id="A0A6N7QQ55"/>
<proteinExistence type="predicted"/>
<sequence length="234" mass="26033">MGCTTSPSKSLSTPDALKAAEINAQIAVHHLENDDLALAKEKVDKALEQNPQAVNAHLVAAEVEARLNNGDAERWHYEQALAQNPSHSSVLNNYAGYLCRQSQVDEAIEIFERVVADRLYPQPALVLSNAGRCLFEADQWDQARGYWQRAIAEQANYPPALFGLAEVELAFGELNAAQSYFSRYTALKRESPQQLLLGYRIAKASGDVQGRARYRSRLENDFPSSKQAIDINAW</sequence>
<evidence type="ECO:0000313" key="3">
    <source>
        <dbReference type="EMBL" id="MRH77519.1"/>
    </source>
</evidence>
<dbReference type="PANTHER" id="PTHR45586">
    <property type="entry name" value="TPR REPEAT-CONTAINING PROTEIN PA4667"/>
    <property type="match status" value="1"/>
</dbReference>
<dbReference type="InterPro" id="IPR051012">
    <property type="entry name" value="CellSynth/LPSAsmb/PSIAsmb"/>
</dbReference>
<accession>A0A6N7QQ55</accession>
<organism evidence="3 4">
    <name type="scientific">Spiribacter salilacus</name>
    <dbReference type="NCBI Taxonomy" id="2664894"/>
    <lineage>
        <taxon>Bacteria</taxon>
        <taxon>Pseudomonadati</taxon>
        <taxon>Pseudomonadota</taxon>
        <taxon>Gammaproteobacteria</taxon>
        <taxon>Chromatiales</taxon>
        <taxon>Ectothiorhodospiraceae</taxon>
        <taxon>Spiribacter</taxon>
    </lineage>
</organism>
<dbReference type="InterPro" id="IPR019734">
    <property type="entry name" value="TPR_rpt"/>
</dbReference>
<dbReference type="EMBL" id="WJPP01000001">
    <property type="protein sequence ID" value="MRH77519.1"/>
    <property type="molecule type" value="Genomic_DNA"/>
</dbReference>
<comment type="caution">
    <text evidence="3">The sequence shown here is derived from an EMBL/GenBank/DDBJ whole genome shotgun (WGS) entry which is preliminary data.</text>
</comment>
<dbReference type="Pfam" id="PF14559">
    <property type="entry name" value="TPR_19"/>
    <property type="match status" value="1"/>
</dbReference>
<gene>
    <name evidence="3" type="primary">pilW</name>
    <name evidence="3" type="ORF">GH984_02185</name>
</gene>
<dbReference type="PANTHER" id="PTHR45586:SF1">
    <property type="entry name" value="LIPOPOLYSACCHARIDE ASSEMBLY PROTEIN B"/>
    <property type="match status" value="1"/>
</dbReference>
<dbReference type="NCBIfam" id="TIGR02521">
    <property type="entry name" value="type_IV_pilW"/>
    <property type="match status" value="1"/>
</dbReference>
<dbReference type="Pfam" id="PF13432">
    <property type="entry name" value="TPR_16"/>
    <property type="match status" value="1"/>
</dbReference>
<dbReference type="InterPro" id="IPR011990">
    <property type="entry name" value="TPR-like_helical_dom_sf"/>
</dbReference>
<dbReference type="SMART" id="SM00028">
    <property type="entry name" value="TPR"/>
    <property type="match status" value="4"/>
</dbReference>